<dbReference type="SMART" id="SM01351">
    <property type="entry name" value="Aspzincin_M35"/>
    <property type="match status" value="1"/>
</dbReference>
<feature type="region of interest" description="Disordered" evidence="8">
    <location>
        <begin position="312"/>
        <end position="340"/>
    </location>
</feature>
<reference evidence="11 12" key="1">
    <citation type="journal article" date="2015" name="Fungal Genet. Biol.">
        <title>Evolution of novel wood decay mechanisms in Agaricales revealed by the genome sequences of Fistulina hepatica and Cylindrobasidium torrendii.</title>
        <authorList>
            <person name="Floudas D."/>
            <person name="Held B.W."/>
            <person name="Riley R."/>
            <person name="Nagy L.G."/>
            <person name="Koehler G."/>
            <person name="Ransdell A.S."/>
            <person name="Younus H."/>
            <person name="Chow J."/>
            <person name="Chiniquy J."/>
            <person name="Lipzen A."/>
            <person name="Tritt A."/>
            <person name="Sun H."/>
            <person name="Haridas S."/>
            <person name="LaButti K."/>
            <person name="Ohm R.A."/>
            <person name="Kues U."/>
            <person name="Blanchette R.A."/>
            <person name="Grigoriev I.V."/>
            <person name="Minto R.E."/>
            <person name="Hibbett D.S."/>
        </authorList>
    </citation>
    <scope>NUCLEOTIDE SEQUENCE [LARGE SCALE GENOMIC DNA]</scope>
    <source>
        <strain evidence="11 12">FP15055 ss-10</strain>
    </source>
</reference>
<organism evidence="11 12">
    <name type="scientific">Cylindrobasidium torrendii FP15055 ss-10</name>
    <dbReference type="NCBI Taxonomy" id="1314674"/>
    <lineage>
        <taxon>Eukaryota</taxon>
        <taxon>Fungi</taxon>
        <taxon>Dikarya</taxon>
        <taxon>Basidiomycota</taxon>
        <taxon>Agaricomycotina</taxon>
        <taxon>Agaricomycetes</taxon>
        <taxon>Agaricomycetidae</taxon>
        <taxon>Agaricales</taxon>
        <taxon>Marasmiineae</taxon>
        <taxon>Physalacriaceae</taxon>
        <taxon>Cylindrobasidium</taxon>
    </lineage>
</organism>
<proteinExistence type="inferred from homology"/>
<dbReference type="SUPFAM" id="SSF55486">
    <property type="entry name" value="Metalloproteases ('zincins'), catalytic domain"/>
    <property type="match status" value="1"/>
</dbReference>
<name>A0A0D7BTX3_9AGAR</name>
<dbReference type="GO" id="GO:0006508">
    <property type="term" value="P:proteolysis"/>
    <property type="evidence" value="ECO:0007669"/>
    <property type="project" value="UniProtKB-KW"/>
</dbReference>
<dbReference type="Gene3D" id="3.40.390.10">
    <property type="entry name" value="Collagenase (Catalytic Domain)"/>
    <property type="match status" value="1"/>
</dbReference>
<dbReference type="AlphaFoldDB" id="A0A0D7BTX3"/>
<comment type="cofactor">
    <cofactor evidence="1">
        <name>Zn(2+)</name>
        <dbReference type="ChEBI" id="CHEBI:29105"/>
    </cofactor>
</comment>
<dbReference type="GO" id="GO:0046872">
    <property type="term" value="F:metal ion binding"/>
    <property type="evidence" value="ECO:0007669"/>
    <property type="project" value="UniProtKB-KW"/>
</dbReference>
<accession>A0A0D7BTX3</accession>
<dbReference type="OrthoDB" id="412874at2759"/>
<keyword evidence="4" id="KW-0479">Metal-binding</keyword>
<gene>
    <name evidence="11" type="ORF">CYLTODRAFT_189563</name>
</gene>
<dbReference type="GO" id="GO:0004222">
    <property type="term" value="F:metalloendopeptidase activity"/>
    <property type="evidence" value="ECO:0007669"/>
    <property type="project" value="InterPro"/>
</dbReference>
<evidence type="ECO:0000256" key="1">
    <source>
        <dbReference type="ARBA" id="ARBA00001947"/>
    </source>
</evidence>
<dbReference type="PANTHER" id="PTHR37016">
    <property type="match status" value="1"/>
</dbReference>
<dbReference type="InterPro" id="IPR050414">
    <property type="entry name" value="Fungal_M35_metalloproteases"/>
</dbReference>
<evidence type="ECO:0000256" key="8">
    <source>
        <dbReference type="SAM" id="MobiDB-lite"/>
    </source>
</evidence>
<protein>
    <submittedName>
        <fullName evidence="11">Peptidyl-Lys metalloendopeptidase</fullName>
    </submittedName>
</protein>
<dbReference type="InterPro" id="IPR024079">
    <property type="entry name" value="MetalloPept_cat_dom_sf"/>
</dbReference>
<evidence type="ECO:0000256" key="5">
    <source>
        <dbReference type="ARBA" id="ARBA00022801"/>
    </source>
</evidence>
<dbReference type="STRING" id="1314674.A0A0D7BTX3"/>
<keyword evidence="9" id="KW-0732">Signal</keyword>
<evidence type="ECO:0000313" key="11">
    <source>
        <dbReference type="EMBL" id="KIY73629.1"/>
    </source>
</evidence>
<dbReference type="Proteomes" id="UP000054007">
    <property type="component" value="Unassembled WGS sequence"/>
</dbReference>
<keyword evidence="5" id="KW-0378">Hydrolase</keyword>
<feature type="signal peptide" evidence="9">
    <location>
        <begin position="1"/>
        <end position="24"/>
    </location>
</feature>
<dbReference type="Gene3D" id="2.60.40.2970">
    <property type="match status" value="1"/>
</dbReference>
<evidence type="ECO:0000256" key="3">
    <source>
        <dbReference type="ARBA" id="ARBA00022670"/>
    </source>
</evidence>
<evidence type="ECO:0000259" key="10">
    <source>
        <dbReference type="SMART" id="SM01351"/>
    </source>
</evidence>
<evidence type="ECO:0000256" key="4">
    <source>
        <dbReference type="ARBA" id="ARBA00022723"/>
    </source>
</evidence>
<keyword evidence="3" id="KW-0645">Protease</keyword>
<dbReference type="PANTHER" id="PTHR37016:SF3">
    <property type="entry name" value="NEUTRAL PROTEASE 2-RELATED"/>
    <property type="match status" value="1"/>
</dbReference>
<evidence type="ECO:0000256" key="2">
    <source>
        <dbReference type="ARBA" id="ARBA00010279"/>
    </source>
</evidence>
<keyword evidence="6" id="KW-0862">Zinc</keyword>
<dbReference type="EMBL" id="KN880434">
    <property type="protein sequence ID" value="KIY73629.1"/>
    <property type="molecule type" value="Genomic_DNA"/>
</dbReference>
<evidence type="ECO:0000256" key="6">
    <source>
        <dbReference type="ARBA" id="ARBA00022833"/>
    </source>
</evidence>
<keyword evidence="12" id="KW-1185">Reference proteome</keyword>
<sequence length="352" mass="37431">MFSSSMRSTLIALTASAVTASASGLTLSVAGSDATDASKFVVSAKLTNNGKETLKLLNEPNSLLSKFATNSFGISNAAGKSPAFNGVKVKFSPELAAKSNDDSLFTIIEPGKSVTIDHNLGSAYNFTSTGEDAYTVQPRTVFTLVDADGKVSSIKADVEEAASKVTAKLSGVLSVARKTGHSKRAYEGCSDDQQSTLVEAAKAAQGLAEESSSYLTDNTASTDRYASWFGEYTDDRHSTVSEHFSKMLDHPYADYTFDCSTCDEPSTYAYVYPDDDTTIYLCEVFWSTTTTGTDSRAGTLIHESSHFNSIGGTDDHVYGQDGAGDLASSDPDTAIDNADNHEYFAENTPAQD</sequence>
<comment type="similarity">
    <text evidence="2">Belongs to the peptidase M35 family.</text>
</comment>
<dbReference type="Pfam" id="PF14521">
    <property type="entry name" value="Aspzincin_M35"/>
    <property type="match status" value="1"/>
</dbReference>
<evidence type="ECO:0000256" key="9">
    <source>
        <dbReference type="SAM" id="SignalP"/>
    </source>
</evidence>
<feature type="domain" description="Lysine-specific metallo-endopeptidase" evidence="10">
    <location>
        <begin position="213"/>
        <end position="346"/>
    </location>
</feature>
<evidence type="ECO:0000313" key="12">
    <source>
        <dbReference type="Proteomes" id="UP000054007"/>
    </source>
</evidence>
<keyword evidence="7" id="KW-0482">Metalloprotease</keyword>
<evidence type="ECO:0000256" key="7">
    <source>
        <dbReference type="ARBA" id="ARBA00023049"/>
    </source>
</evidence>
<feature type="chain" id="PRO_5002317550" evidence="9">
    <location>
        <begin position="25"/>
        <end position="352"/>
    </location>
</feature>
<dbReference type="InterPro" id="IPR029463">
    <property type="entry name" value="Lys_MEP"/>
</dbReference>